<feature type="domain" description="HAMP" evidence="6">
    <location>
        <begin position="207"/>
        <end position="262"/>
    </location>
</feature>
<evidence type="ECO:0000256" key="1">
    <source>
        <dbReference type="ARBA" id="ARBA00022500"/>
    </source>
</evidence>
<keyword evidence="3" id="KW-0807">Transducer</keyword>
<dbReference type="PRINTS" id="PR00260">
    <property type="entry name" value="CHEMTRNSDUCR"/>
</dbReference>
<comment type="similarity">
    <text evidence="2">Belongs to the methyl-accepting chemotaxis (MCP) protein family.</text>
</comment>
<feature type="transmembrane region" description="Helical" evidence="4">
    <location>
        <begin position="185"/>
        <end position="203"/>
    </location>
</feature>
<dbReference type="CDD" id="cd06225">
    <property type="entry name" value="HAMP"/>
    <property type="match status" value="1"/>
</dbReference>
<dbReference type="SMART" id="SM00283">
    <property type="entry name" value="MA"/>
    <property type="match status" value="1"/>
</dbReference>
<keyword evidence="4" id="KW-1133">Transmembrane helix</keyword>
<dbReference type="InterPro" id="IPR004089">
    <property type="entry name" value="MCPsignal_dom"/>
</dbReference>
<keyword evidence="1" id="KW-0145">Chemotaxis</keyword>
<protein>
    <submittedName>
        <fullName evidence="7">Methyl-accepting chemotaxis sensory transducer with TarH sensor</fullName>
    </submittedName>
</protein>
<dbReference type="Pfam" id="PF00015">
    <property type="entry name" value="MCPsignal"/>
    <property type="match status" value="1"/>
</dbReference>
<dbReference type="GO" id="GO:0007165">
    <property type="term" value="P:signal transduction"/>
    <property type="evidence" value="ECO:0007669"/>
    <property type="project" value="UniProtKB-KW"/>
</dbReference>
<comment type="caution">
    <text evidence="7">The sequence shown here is derived from an EMBL/GenBank/DDBJ whole genome shotgun (WGS) entry which is preliminary data.</text>
</comment>
<keyword evidence="8" id="KW-1185">Reference proteome</keyword>
<dbReference type="GO" id="GO:0005886">
    <property type="term" value="C:plasma membrane"/>
    <property type="evidence" value="ECO:0007669"/>
    <property type="project" value="TreeGrafter"/>
</dbReference>
<evidence type="ECO:0000313" key="8">
    <source>
        <dbReference type="Proteomes" id="UP000249239"/>
    </source>
</evidence>
<dbReference type="InterPro" id="IPR004090">
    <property type="entry name" value="Chemotax_Me-accpt_rcpt"/>
</dbReference>
<dbReference type="PANTHER" id="PTHR43531:SF11">
    <property type="entry name" value="METHYL-ACCEPTING CHEMOTAXIS PROTEIN 3"/>
    <property type="match status" value="1"/>
</dbReference>
<reference evidence="7 8" key="1">
    <citation type="submission" date="2018-06" db="EMBL/GenBank/DDBJ databases">
        <title>Genomic Encyclopedia of Archaeal and Bacterial Type Strains, Phase II (KMG-II): from individual species to whole genera.</title>
        <authorList>
            <person name="Goeker M."/>
        </authorList>
    </citation>
    <scope>NUCLEOTIDE SEQUENCE [LARGE SCALE GENOMIC DNA]</scope>
    <source>
        <strain evidence="7 8">DSM 6779</strain>
    </source>
</reference>
<dbReference type="SMART" id="SM00304">
    <property type="entry name" value="HAMP"/>
    <property type="match status" value="1"/>
</dbReference>
<organism evidence="7 8">
    <name type="scientific">Breznakibacter xylanolyticus</name>
    <dbReference type="NCBI Taxonomy" id="990"/>
    <lineage>
        <taxon>Bacteria</taxon>
        <taxon>Pseudomonadati</taxon>
        <taxon>Bacteroidota</taxon>
        <taxon>Bacteroidia</taxon>
        <taxon>Marinilabiliales</taxon>
        <taxon>Marinilabiliaceae</taxon>
        <taxon>Breznakibacter</taxon>
    </lineage>
</organism>
<evidence type="ECO:0000256" key="2">
    <source>
        <dbReference type="ARBA" id="ARBA00029447"/>
    </source>
</evidence>
<evidence type="ECO:0000259" key="5">
    <source>
        <dbReference type="PROSITE" id="PS50111"/>
    </source>
</evidence>
<dbReference type="InterPro" id="IPR051310">
    <property type="entry name" value="MCP_chemotaxis"/>
</dbReference>
<dbReference type="PANTHER" id="PTHR43531">
    <property type="entry name" value="PROTEIN ICFG"/>
    <property type="match status" value="1"/>
</dbReference>
<dbReference type="PROSITE" id="PS50111">
    <property type="entry name" value="CHEMOTAXIS_TRANSDUC_2"/>
    <property type="match status" value="1"/>
</dbReference>
<accession>A0A2W7P9Q6</accession>
<keyword evidence="4" id="KW-0472">Membrane</keyword>
<evidence type="ECO:0000256" key="4">
    <source>
        <dbReference type="SAM" id="Phobius"/>
    </source>
</evidence>
<dbReference type="SUPFAM" id="SSF58104">
    <property type="entry name" value="Methyl-accepting chemotaxis protein (MCP) signaling domain"/>
    <property type="match status" value="1"/>
</dbReference>
<evidence type="ECO:0000256" key="3">
    <source>
        <dbReference type="PROSITE-ProRule" id="PRU00284"/>
    </source>
</evidence>
<dbReference type="AlphaFoldDB" id="A0A2W7P9Q6"/>
<feature type="domain" description="Methyl-accepting transducer" evidence="5">
    <location>
        <begin position="267"/>
        <end position="482"/>
    </location>
</feature>
<dbReference type="GO" id="GO:0006935">
    <property type="term" value="P:chemotaxis"/>
    <property type="evidence" value="ECO:0007669"/>
    <property type="project" value="UniProtKB-KW"/>
</dbReference>
<keyword evidence="4" id="KW-0812">Transmembrane</keyword>
<dbReference type="GO" id="GO:0004888">
    <property type="term" value="F:transmembrane signaling receptor activity"/>
    <property type="evidence" value="ECO:0007669"/>
    <property type="project" value="InterPro"/>
</dbReference>
<dbReference type="RefSeq" id="WP_111444260.1">
    <property type="nucleotide sequence ID" value="NZ_QKZK01000003.1"/>
</dbReference>
<evidence type="ECO:0000313" key="7">
    <source>
        <dbReference type="EMBL" id="PZX20082.1"/>
    </source>
</evidence>
<sequence length="497" mass="54760">MKLQNIKIRFKIMLLPLIAVVTLLGLMVLNGETTRRNEKLLMHIDKNNVPFVELSNDLIMTMKELQKGFQDAVAASDYDKLAATASLQTHFDSLVHAALQNPYMANDSNLILIRDNFTAYYQTAQQTSAKMIGGDFSDEVTGNIQQMITMYKEISGHLDALESRSKTQMSQAIDTIFNTSKRTTWIITLTIIGMILVLGFIAMRVSQTTVTPLHDFASHLNAVAEGDLTHAVENRHLQRKDEIGEIFGAMHHLINKLSEMATKVQTSTQTVTEASLDLERTAEEISNGSNSQAANTEEISSSMEEMLANITQNRENAENVRRIAMKISEDIRHVEESSTTSLASIHQIAAKIKVIDEIAKQTNILALNAAVESARAGEHGRGFAVVAAEVRKLAERSRVASIEINQMAGSSVQQTEIATQLVAGIIPDIENTSRLVQDIAAASVEQNQGVEQVNGAIQELNLVTQTNTATSQDLTQKAEILTSHATDLKETLQYFRV</sequence>
<dbReference type="EMBL" id="QKZK01000003">
    <property type="protein sequence ID" value="PZX20082.1"/>
    <property type="molecule type" value="Genomic_DNA"/>
</dbReference>
<proteinExistence type="inferred from homology"/>
<dbReference type="PROSITE" id="PS50885">
    <property type="entry name" value="HAMP"/>
    <property type="match status" value="1"/>
</dbReference>
<dbReference type="Proteomes" id="UP000249239">
    <property type="component" value="Unassembled WGS sequence"/>
</dbReference>
<dbReference type="Pfam" id="PF00672">
    <property type="entry name" value="HAMP"/>
    <property type="match status" value="1"/>
</dbReference>
<name>A0A2W7P9Q6_9BACT</name>
<dbReference type="InterPro" id="IPR003660">
    <property type="entry name" value="HAMP_dom"/>
</dbReference>
<evidence type="ECO:0000259" key="6">
    <source>
        <dbReference type="PROSITE" id="PS50885"/>
    </source>
</evidence>
<gene>
    <name evidence="7" type="ORF">LX69_00534</name>
</gene>
<dbReference type="Gene3D" id="1.10.287.950">
    <property type="entry name" value="Methyl-accepting chemotaxis protein"/>
    <property type="match status" value="1"/>
</dbReference>